<gene>
    <name evidence="2" type="ORF">B8W72_27690</name>
</gene>
<proteinExistence type="predicted"/>
<comment type="caution">
    <text evidence="2">The sequence shown here is derived from an EMBL/GenBank/DDBJ whole genome shotgun (WGS) entry which is preliminary data.</text>
</comment>
<dbReference type="InterPro" id="IPR007842">
    <property type="entry name" value="HEPN_dom"/>
</dbReference>
<dbReference type="EMBL" id="NFSB01000090">
    <property type="protein sequence ID" value="OUM24002.1"/>
    <property type="molecule type" value="Genomic_DNA"/>
</dbReference>
<protein>
    <recommendedName>
        <fullName evidence="1">HEPN domain-containing protein</fullName>
    </recommendedName>
</protein>
<reference evidence="2 3" key="1">
    <citation type="submission" date="2017-05" db="EMBL/GenBank/DDBJ databases">
        <title>Whole genome sequence of Pseudomonas putida isolate 1312 commercialized as a biostimulant.</title>
        <authorList>
            <person name="Crovadore J."/>
            <person name="Blanc P."/>
            <person name="Chablais R."/>
            <person name="Cochard B."/>
            <person name="Grizard D."/>
            <person name="Lefort F."/>
        </authorList>
    </citation>
    <scope>NUCLEOTIDE SEQUENCE [LARGE SCALE GENOMIC DNA]</scope>
    <source>
        <strain evidence="2 3">1312</strain>
    </source>
</reference>
<name>A0A1Y3KL84_PSEPU</name>
<feature type="domain" description="HEPN" evidence="1">
    <location>
        <begin position="72"/>
        <end position="151"/>
    </location>
</feature>
<dbReference type="Pfam" id="PF05168">
    <property type="entry name" value="HEPN"/>
    <property type="match status" value="1"/>
</dbReference>
<dbReference type="Proteomes" id="UP000196082">
    <property type="component" value="Unassembled WGS sequence"/>
</dbReference>
<dbReference type="SUPFAM" id="SSF81593">
    <property type="entry name" value="Nucleotidyltransferase substrate binding subunit/domain"/>
    <property type="match status" value="1"/>
</dbReference>
<dbReference type="AlphaFoldDB" id="A0A1Y3KL84"/>
<organism evidence="2 3">
    <name type="scientific">Pseudomonas putida</name>
    <name type="common">Arthrobacter siderocapsulatus</name>
    <dbReference type="NCBI Taxonomy" id="303"/>
    <lineage>
        <taxon>Bacteria</taxon>
        <taxon>Pseudomonadati</taxon>
        <taxon>Pseudomonadota</taxon>
        <taxon>Gammaproteobacteria</taxon>
        <taxon>Pseudomonadales</taxon>
        <taxon>Pseudomonadaceae</taxon>
        <taxon>Pseudomonas</taxon>
    </lineage>
</organism>
<evidence type="ECO:0000313" key="2">
    <source>
        <dbReference type="EMBL" id="OUM24002.1"/>
    </source>
</evidence>
<evidence type="ECO:0000259" key="1">
    <source>
        <dbReference type="Pfam" id="PF05168"/>
    </source>
</evidence>
<evidence type="ECO:0000313" key="3">
    <source>
        <dbReference type="Proteomes" id="UP000196082"/>
    </source>
</evidence>
<sequence length="191" mass="21909">MFLEWRERRPTLTEERNHQNYWFNRARDLHAAAGAIWYAMNADNDAKVAQDLGLGHGFSMSIACGSVYHMLCGQSLEVVMKAALVSRDQSPPQTHSLNDLADLLGVNRSKEEKRLLAFYEESVWWAGRYPIPKKANDKMIRDFWKLSSNVLTKPKKMDGLSFVEASGATDWGKYDSLWLKYAELFDHKFGS</sequence>
<accession>A0A1Y3KL84</accession>
<dbReference type="Gene3D" id="1.20.120.330">
    <property type="entry name" value="Nucleotidyltransferases domain 2"/>
    <property type="match status" value="1"/>
</dbReference>